<dbReference type="AlphaFoldDB" id="A0A7C3ED10"/>
<evidence type="ECO:0000256" key="5">
    <source>
        <dbReference type="ARBA" id="ARBA00022679"/>
    </source>
</evidence>
<feature type="domain" description="Nucleoside phosphorylase" evidence="8">
    <location>
        <begin position="34"/>
        <end position="243"/>
    </location>
</feature>
<comment type="catalytic activity">
    <reaction evidence="6">
        <text>uridine + phosphate = alpha-D-ribose 1-phosphate + uracil</text>
        <dbReference type="Rhea" id="RHEA:24388"/>
        <dbReference type="ChEBI" id="CHEBI:16704"/>
        <dbReference type="ChEBI" id="CHEBI:17568"/>
        <dbReference type="ChEBI" id="CHEBI:43474"/>
        <dbReference type="ChEBI" id="CHEBI:57720"/>
        <dbReference type="EC" id="2.4.2.3"/>
    </reaction>
</comment>
<dbReference type="GO" id="GO:0005829">
    <property type="term" value="C:cytosol"/>
    <property type="evidence" value="ECO:0007669"/>
    <property type="project" value="TreeGrafter"/>
</dbReference>
<dbReference type="GO" id="GO:0009164">
    <property type="term" value="P:nucleoside catabolic process"/>
    <property type="evidence" value="ECO:0007669"/>
    <property type="project" value="UniProtKB-ARBA"/>
</dbReference>
<comment type="similarity">
    <text evidence="1">Belongs to the PNP/UDP phosphorylase family.</text>
</comment>
<evidence type="ECO:0000256" key="2">
    <source>
        <dbReference type="ARBA" id="ARBA00011888"/>
    </source>
</evidence>
<dbReference type="InterPro" id="IPR000845">
    <property type="entry name" value="Nucleoside_phosphorylase_d"/>
</dbReference>
<dbReference type="Pfam" id="PF01048">
    <property type="entry name" value="PNP_UDP_1"/>
    <property type="match status" value="1"/>
</dbReference>
<proteinExistence type="inferred from homology"/>
<organism evidence="9">
    <name type="scientific">Gracilinema caldarium</name>
    <dbReference type="NCBI Taxonomy" id="215591"/>
    <lineage>
        <taxon>Bacteria</taxon>
        <taxon>Pseudomonadati</taxon>
        <taxon>Spirochaetota</taxon>
        <taxon>Spirochaetia</taxon>
        <taxon>Spirochaetales</taxon>
        <taxon>Breznakiellaceae</taxon>
        <taxon>Gracilinema</taxon>
    </lineage>
</organism>
<protein>
    <recommendedName>
        <fullName evidence="3">Uridine phosphorylase</fullName>
        <ecNumber evidence="2">2.4.2.3</ecNumber>
    </recommendedName>
</protein>
<feature type="region of interest" description="Disordered" evidence="7">
    <location>
        <begin position="1"/>
        <end position="22"/>
    </location>
</feature>
<sequence length="254" mass="27959">MEQYTLSHHPHDLYHQDRGTPHNSALPGQIASTVLMPGDPLRAKYVADTYLSDVVQFNQVRGMLGFTGTYKGKRISVMGSGMGGPSMGIYSYELFSHYGVERIIRIGTCGGLTAEVEVGDLVFAQSASTDSNYAAQYNLGGTFAPCADYQLLETAVAAARRLAIPFWVGNILSSDIFSLYNAQGDEGWKKWARMGCAATDMECYALYCNAAYLHKKALTILTCSDSNITHREMSSEERQTSLHKMFQVALEFAE</sequence>
<dbReference type="NCBIfam" id="NF004489">
    <property type="entry name" value="PRK05819.1"/>
    <property type="match status" value="1"/>
</dbReference>
<keyword evidence="4 9" id="KW-0328">Glycosyltransferase</keyword>
<dbReference type="CDD" id="cd09006">
    <property type="entry name" value="PNP_EcPNPI-like"/>
    <property type="match status" value="1"/>
</dbReference>
<accession>A0A7C3ED10</accession>
<dbReference type="Gene3D" id="3.40.50.1580">
    <property type="entry name" value="Nucleoside phosphorylase domain"/>
    <property type="match status" value="1"/>
</dbReference>
<dbReference type="PANTHER" id="PTHR43691">
    <property type="entry name" value="URIDINE PHOSPHORYLASE"/>
    <property type="match status" value="1"/>
</dbReference>
<evidence type="ECO:0000313" key="9">
    <source>
        <dbReference type="EMBL" id="HFH29590.1"/>
    </source>
</evidence>
<evidence type="ECO:0000256" key="1">
    <source>
        <dbReference type="ARBA" id="ARBA00010456"/>
    </source>
</evidence>
<reference evidence="9" key="1">
    <citation type="journal article" date="2020" name="mSystems">
        <title>Genome- and Community-Level Interaction Insights into Carbon Utilization and Element Cycling Functions of Hydrothermarchaeota in Hydrothermal Sediment.</title>
        <authorList>
            <person name="Zhou Z."/>
            <person name="Liu Y."/>
            <person name="Xu W."/>
            <person name="Pan J."/>
            <person name="Luo Z.H."/>
            <person name="Li M."/>
        </authorList>
    </citation>
    <scope>NUCLEOTIDE SEQUENCE [LARGE SCALE GENOMIC DNA]</scope>
    <source>
        <strain evidence="9">SpSt-503</strain>
    </source>
</reference>
<gene>
    <name evidence="9" type="primary">deoD</name>
    <name evidence="9" type="ORF">ENS59_08795</name>
</gene>
<feature type="compositionally biased region" description="Basic and acidic residues" evidence="7">
    <location>
        <begin position="9"/>
        <end position="20"/>
    </location>
</feature>
<evidence type="ECO:0000256" key="7">
    <source>
        <dbReference type="SAM" id="MobiDB-lite"/>
    </source>
</evidence>
<keyword evidence="5 9" id="KW-0808">Transferase</keyword>
<evidence type="ECO:0000256" key="4">
    <source>
        <dbReference type="ARBA" id="ARBA00022676"/>
    </source>
</evidence>
<dbReference type="InterPro" id="IPR004402">
    <property type="entry name" value="DeoD-type"/>
</dbReference>
<comment type="caution">
    <text evidence="9">The sequence shown here is derived from an EMBL/GenBank/DDBJ whole genome shotgun (WGS) entry which is preliminary data.</text>
</comment>
<dbReference type="PROSITE" id="PS01232">
    <property type="entry name" value="PNP_UDP_1"/>
    <property type="match status" value="1"/>
</dbReference>
<dbReference type="SUPFAM" id="SSF53167">
    <property type="entry name" value="Purine and uridine phosphorylases"/>
    <property type="match status" value="1"/>
</dbReference>
<name>A0A7C3ED10_9SPIR</name>
<evidence type="ECO:0000256" key="3">
    <source>
        <dbReference type="ARBA" id="ARBA00021980"/>
    </source>
</evidence>
<dbReference type="GO" id="GO:0004850">
    <property type="term" value="F:uridine phosphorylase activity"/>
    <property type="evidence" value="ECO:0007669"/>
    <property type="project" value="UniProtKB-EC"/>
</dbReference>
<evidence type="ECO:0000256" key="6">
    <source>
        <dbReference type="ARBA" id="ARBA00048447"/>
    </source>
</evidence>
<dbReference type="InterPro" id="IPR035994">
    <property type="entry name" value="Nucleoside_phosphorylase_sf"/>
</dbReference>
<dbReference type="EMBL" id="DSVL01000270">
    <property type="protein sequence ID" value="HFH29590.1"/>
    <property type="molecule type" value="Genomic_DNA"/>
</dbReference>
<dbReference type="PANTHER" id="PTHR43691:SF11">
    <property type="entry name" value="FI09636P-RELATED"/>
    <property type="match status" value="1"/>
</dbReference>
<dbReference type="NCBIfam" id="TIGR00107">
    <property type="entry name" value="deoD"/>
    <property type="match status" value="1"/>
</dbReference>
<dbReference type="GO" id="GO:0004731">
    <property type="term" value="F:purine-nucleoside phosphorylase activity"/>
    <property type="evidence" value="ECO:0007669"/>
    <property type="project" value="InterPro"/>
</dbReference>
<dbReference type="EC" id="2.4.2.3" evidence="2"/>
<evidence type="ECO:0000259" key="8">
    <source>
        <dbReference type="Pfam" id="PF01048"/>
    </source>
</evidence>
<dbReference type="InterPro" id="IPR018016">
    <property type="entry name" value="Nucleoside_phosphorylase_CS"/>
</dbReference>